<sequence length="542" mass="56713">MAKILKFDEDARRALERGVNKLADTVKVTIGPRGRNVVIDKKFGAPTITNDGVTIAREVEVEDPYENLGAQLVKEVATKTNDIAGDGTTTATVLAQALVKEGLRNVAAGASPAALKKGIDAAVKAVSDELLATARPIDDKADIAAVAGLSAQDPQVGELIAEAMDKVGKDGVITVEESNTFGLELDFTEGMAFDKGYLSPYMVSDQERMEAVLDDPYILIHQGKISSIQDLLPLLEKVIQANASKPLLIIAEDVEGEALSTLVVNKIRGTFNAVAVKAPGFGDRRKAMLGDLATLTGGTVIAEEVGLKLDQVGLDVLGTARRVTITKDDTTVVDGGGNAAEVEGRVNQIKAEIEATDSDWDREKLQERLAKLAGGVCVIKVGAATEVELKEKKHRLEDAISATRAAVEEGIVSGGGSALVHAAKVLGDSLGKEGDEATGVAVVRRAAVEPLRWIAENAGLEGYVITSKVAELDKGFGFNAATGEYGDLVKAGVIDPVKVTRSALENAASIASLLLTTETLVVEKPAEDEGDAGAGHGHGHSH</sequence>
<feature type="binding site" evidence="9">
    <location>
        <begin position="479"/>
        <end position="481"/>
    </location>
    <ligand>
        <name>ATP</name>
        <dbReference type="ChEBI" id="CHEBI:30616"/>
    </ligand>
</feature>
<dbReference type="PANTHER" id="PTHR45633">
    <property type="entry name" value="60 KDA HEAT SHOCK PROTEIN, MITOCHONDRIAL"/>
    <property type="match status" value="1"/>
</dbReference>
<dbReference type="Pfam" id="PF00118">
    <property type="entry name" value="Cpn60_TCP1"/>
    <property type="match status" value="1"/>
</dbReference>
<dbReference type="InterPro" id="IPR027409">
    <property type="entry name" value="GroEL-like_apical_dom_sf"/>
</dbReference>
<comment type="function">
    <text evidence="9 11">Together with its co-chaperonin GroES, plays an essential role in assisting protein folding. The GroEL-GroES system forms a nano-cage that allows encapsulation of the non-native substrate proteins and provides a physical environment optimized to promote and accelerate protein folding.</text>
</comment>
<evidence type="ECO:0000256" key="1">
    <source>
        <dbReference type="ARBA" id="ARBA00004191"/>
    </source>
</evidence>
<dbReference type="InterPro" id="IPR027410">
    <property type="entry name" value="TCP-1-like_intermed_sf"/>
</dbReference>
<keyword evidence="7 9" id="KW-0413">Isomerase</keyword>
<dbReference type="NCBIfam" id="TIGR02348">
    <property type="entry name" value="GroEL"/>
    <property type="match status" value="1"/>
</dbReference>
<feature type="binding site" evidence="9">
    <location>
        <begin position="29"/>
        <end position="32"/>
    </location>
    <ligand>
        <name>ATP</name>
        <dbReference type="ChEBI" id="CHEBI:30616"/>
    </ligand>
</feature>
<evidence type="ECO:0000256" key="4">
    <source>
        <dbReference type="ARBA" id="ARBA00022741"/>
    </source>
</evidence>
<accession>A0ABW7QS44</accession>
<dbReference type="InterPro" id="IPR002423">
    <property type="entry name" value="Cpn60/GroEL/TCP-1"/>
</dbReference>
<comment type="similarity">
    <text evidence="3 9 10">Belongs to the chaperonin (HSP60) family.</text>
</comment>
<keyword evidence="5 9" id="KW-0067">ATP-binding</keyword>
<evidence type="ECO:0000256" key="5">
    <source>
        <dbReference type="ARBA" id="ARBA00022840"/>
    </source>
</evidence>
<dbReference type="SUPFAM" id="SSF54849">
    <property type="entry name" value="GroEL-intermediate domain like"/>
    <property type="match status" value="1"/>
</dbReference>
<comment type="caution">
    <text evidence="12">The sequence shown here is derived from an EMBL/GenBank/DDBJ whole genome shotgun (WGS) entry which is preliminary data.</text>
</comment>
<comment type="subunit">
    <text evidence="9 11">Forms a cylinder of 14 subunits composed of two heptameric rings stacked back-to-back. Interacts with the co-chaperonin GroES.</text>
</comment>
<evidence type="ECO:0000256" key="11">
    <source>
        <dbReference type="RuleBase" id="RU000419"/>
    </source>
</evidence>
<dbReference type="SUPFAM" id="SSF52029">
    <property type="entry name" value="GroEL apical domain-like"/>
    <property type="match status" value="1"/>
</dbReference>
<dbReference type="PRINTS" id="PR00298">
    <property type="entry name" value="CHAPERONIN60"/>
</dbReference>
<feature type="binding site" evidence="9">
    <location>
        <position position="415"/>
    </location>
    <ligand>
        <name>ATP</name>
        <dbReference type="ChEBI" id="CHEBI:30616"/>
    </ligand>
</feature>
<dbReference type="CDD" id="cd03344">
    <property type="entry name" value="GroEL"/>
    <property type="match status" value="1"/>
</dbReference>
<feature type="binding site" evidence="9">
    <location>
        <begin position="86"/>
        <end position="90"/>
    </location>
    <ligand>
        <name>ATP</name>
        <dbReference type="ChEBI" id="CHEBI:30616"/>
    </ligand>
</feature>
<evidence type="ECO:0000256" key="9">
    <source>
        <dbReference type="HAMAP-Rule" id="MF_00600"/>
    </source>
</evidence>
<evidence type="ECO:0000256" key="2">
    <source>
        <dbReference type="ARBA" id="ARBA00004241"/>
    </source>
</evidence>
<keyword evidence="13" id="KW-1185">Reference proteome</keyword>
<dbReference type="NCBIfam" id="NF009488">
    <property type="entry name" value="PRK12850.1"/>
    <property type="match status" value="1"/>
</dbReference>
<dbReference type="Gene3D" id="3.30.260.10">
    <property type="entry name" value="TCP-1-like chaperonin intermediate domain"/>
    <property type="match status" value="1"/>
</dbReference>
<proteinExistence type="inferred from homology"/>
<comment type="subcellular location">
    <subcellularLocation>
        <location evidence="2">Cell surface</location>
    </subcellularLocation>
    <subcellularLocation>
        <location evidence="9">Cytoplasm</location>
    </subcellularLocation>
    <subcellularLocation>
        <location evidence="8">Secreted</location>
        <location evidence="8">Capsule</location>
    </subcellularLocation>
    <subcellularLocation>
        <location evidence="1">Secreted</location>
        <location evidence="1">Cell wall</location>
    </subcellularLocation>
</comment>
<keyword evidence="4 9" id="KW-0547">Nucleotide-binding</keyword>
<keyword evidence="9" id="KW-0963">Cytoplasm</keyword>
<dbReference type="NCBIfam" id="NF000592">
    <property type="entry name" value="PRK00013.1"/>
    <property type="match status" value="1"/>
</dbReference>
<protein>
    <recommendedName>
        <fullName evidence="9">Chaperonin GroEL</fullName>
        <ecNumber evidence="9">5.6.1.7</ecNumber>
    </recommendedName>
    <alternativeName>
        <fullName evidence="9">60 kDa chaperonin</fullName>
    </alternativeName>
    <alternativeName>
        <fullName evidence="9">Chaperonin-60</fullName>
        <shortName evidence="9">Cpn60</shortName>
    </alternativeName>
</protein>
<comment type="caution">
    <text evidence="9">Lacks conserved residue(s) required for the propagation of feature annotation.</text>
</comment>
<evidence type="ECO:0000256" key="8">
    <source>
        <dbReference type="ARBA" id="ARBA00025702"/>
    </source>
</evidence>
<dbReference type="InterPro" id="IPR027413">
    <property type="entry name" value="GROEL-like_equatorial_sf"/>
</dbReference>
<dbReference type="NCBIfam" id="NF009489">
    <property type="entry name" value="PRK12851.1"/>
    <property type="match status" value="1"/>
</dbReference>
<dbReference type="EC" id="5.6.1.7" evidence="9"/>
<dbReference type="PROSITE" id="PS00296">
    <property type="entry name" value="CHAPERONINS_CPN60"/>
    <property type="match status" value="1"/>
</dbReference>
<dbReference type="InterPro" id="IPR001844">
    <property type="entry name" value="Cpn60/GroEL"/>
</dbReference>
<dbReference type="EMBL" id="JBIRGQ010000004">
    <property type="protein sequence ID" value="MFH8547592.1"/>
    <property type="molecule type" value="Genomic_DNA"/>
</dbReference>
<evidence type="ECO:0000313" key="13">
    <source>
        <dbReference type="Proteomes" id="UP001610818"/>
    </source>
</evidence>
<dbReference type="NCBIfam" id="NF009487">
    <property type="entry name" value="PRK12849.1"/>
    <property type="match status" value="1"/>
</dbReference>
<organism evidence="12 13">
    <name type="scientific">Streptomyces longisporoflavus</name>
    <dbReference type="NCBI Taxonomy" id="28044"/>
    <lineage>
        <taxon>Bacteria</taxon>
        <taxon>Bacillati</taxon>
        <taxon>Actinomycetota</taxon>
        <taxon>Actinomycetes</taxon>
        <taxon>Kitasatosporales</taxon>
        <taxon>Streptomycetaceae</taxon>
        <taxon>Streptomyces</taxon>
    </lineage>
</organism>
<dbReference type="RefSeq" id="WP_397713784.1">
    <property type="nucleotide sequence ID" value="NZ_JBIRGN010000004.1"/>
</dbReference>
<evidence type="ECO:0000256" key="7">
    <source>
        <dbReference type="ARBA" id="ARBA00023235"/>
    </source>
</evidence>
<feature type="binding site" evidence="9">
    <location>
        <position position="495"/>
    </location>
    <ligand>
        <name>ATP</name>
        <dbReference type="ChEBI" id="CHEBI:30616"/>
    </ligand>
</feature>
<keyword evidence="6 9" id="KW-0143">Chaperone</keyword>
<evidence type="ECO:0000313" key="12">
    <source>
        <dbReference type="EMBL" id="MFH8547592.1"/>
    </source>
</evidence>
<dbReference type="HAMAP" id="MF_00600">
    <property type="entry name" value="CH60"/>
    <property type="match status" value="1"/>
</dbReference>
<evidence type="ECO:0000256" key="6">
    <source>
        <dbReference type="ARBA" id="ARBA00023186"/>
    </source>
</evidence>
<dbReference type="SUPFAM" id="SSF48592">
    <property type="entry name" value="GroEL equatorial domain-like"/>
    <property type="match status" value="1"/>
</dbReference>
<reference evidence="12 13" key="1">
    <citation type="submission" date="2024-10" db="EMBL/GenBank/DDBJ databases">
        <title>The Natural Products Discovery Center: Release of the First 8490 Sequenced Strains for Exploring Actinobacteria Biosynthetic Diversity.</title>
        <authorList>
            <person name="Kalkreuter E."/>
            <person name="Kautsar S.A."/>
            <person name="Yang D."/>
            <person name="Bader C.D."/>
            <person name="Teijaro C.N."/>
            <person name="Fluegel L."/>
            <person name="Davis C.M."/>
            <person name="Simpson J.R."/>
            <person name="Lauterbach L."/>
            <person name="Steele A.D."/>
            <person name="Gui C."/>
            <person name="Meng S."/>
            <person name="Li G."/>
            <person name="Viehrig K."/>
            <person name="Ye F."/>
            <person name="Su P."/>
            <person name="Kiefer A.F."/>
            <person name="Nichols A."/>
            <person name="Cepeda A.J."/>
            <person name="Yan W."/>
            <person name="Fan B."/>
            <person name="Jiang Y."/>
            <person name="Adhikari A."/>
            <person name="Zheng C.-J."/>
            <person name="Schuster L."/>
            <person name="Cowan T.M."/>
            <person name="Smanski M.J."/>
            <person name="Chevrette M.G."/>
            <person name="De Carvalho L.P.S."/>
            <person name="Shen B."/>
        </authorList>
    </citation>
    <scope>NUCLEOTIDE SEQUENCE [LARGE SCALE GENOMIC DNA]</scope>
    <source>
        <strain evidence="12 13">NPDC017990</strain>
    </source>
</reference>
<name>A0ABW7QS44_9ACTN</name>
<gene>
    <name evidence="9 12" type="primary">groL</name>
    <name evidence="9" type="synonym">groEL</name>
    <name evidence="12" type="ORF">ACH4F9_21560</name>
</gene>
<evidence type="ECO:0000256" key="10">
    <source>
        <dbReference type="RuleBase" id="RU000418"/>
    </source>
</evidence>
<evidence type="ECO:0000256" key="3">
    <source>
        <dbReference type="ARBA" id="ARBA00006607"/>
    </source>
</evidence>
<dbReference type="InterPro" id="IPR018370">
    <property type="entry name" value="Chaperonin_Cpn60_CS"/>
</dbReference>
<dbReference type="Gene3D" id="1.10.560.10">
    <property type="entry name" value="GroEL-like equatorial domain"/>
    <property type="match status" value="1"/>
</dbReference>
<dbReference type="Gene3D" id="3.50.7.10">
    <property type="entry name" value="GroEL"/>
    <property type="match status" value="1"/>
</dbReference>
<dbReference type="Proteomes" id="UP001610818">
    <property type="component" value="Unassembled WGS sequence"/>
</dbReference>